<dbReference type="PRINTS" id="PR00196">
    <property type="entry name" value="ANNEXIN"/>
</dbReference>
<comment type="similarity">
    <text evidence="7">Belongs to the annexin family.</text>
</comment>
<keyword evidence="1 6" id="KW-0479">Metal-binding</keyword>
<accession>A0A9D5AQY9</accession>
<dbReference type="Gramene" id="Psat4g146920.1">
    <property type="protein sequence ID" value="Psat4g146920.1.cds"/>
    <property type="gene ID" value="Psat4g146920"/>
</dbReference>
<feature type="binding site" evidence="6">
    <location>
        <position position="302"/>
    </location>
    <ligand>
        <name>Ca(2+)</name>
        <dbReference type="ChEBI" id="CHEBI:29108"/>
        <label>1</label>
    </ligand>
</feature>
<feature type="binding site" evidence="6">
    <location>
        <position position="28"/>
    </location>
    <ligand>
        <name>Ca(2+)</name>
        <dbReference type="ChEBI" id="CHEBI:29108"/>
        <label>1</label>
    </ligand>
</feature>
<dbReference type="InterPro" id="IPR018502">
    <property type="entry name" value="Annexin_repeat"/>
</dbReference>
<protein>
    <recommendedName>
        <fullName evidence="7">Annexin</fullName>
    </recommendedName>
</protein>
<evidence type="ECO:0000256" key="6">
    <source>
        <dbReference type="PIRSR" id="PIRSR609118-1"/>
    </source>
</evidence>
<keyword evidence="5 7" id="KW-0111">Calcium/phospholipid-binding</keyword>
<dbReference type="InterPro" id="IPR037104">
    <property type="entry name" value="Annexin_sf"/>
</dbReference>
<dbReference type="PROSITE" id="PS51897">
    <property type="entry name" value="ANNEXIN_2"/>
    <property type="match status" value="4"/>
</dbReference>
<dbReference type="InterPro" id="IPR001464">
    <property type="entry name" value="Annexin"/>
</dbReference>
<dbReference type="PROSITE" id="PS00223">
    <property type="entry name" value="ANNEXIN_1"/>
    <property type="match status" value="1"/>
</dbReference>
<name>A0A9D5AQY9_PEA</name>
<dbReference type="FunFam" id="1.10.220.10:FF:000009">
    <property type="entry name" value="Annexin"/>
    <property type="match status" value="1"/>
</dbReference>
<evidence type="ECO:0000313" key="8">
    <source>
        <dbReference type="EMBL" id="KAI5421222.1"/>
    </source>
</evidence>
<feature type="binding site" evidence="6">
    <location>
        <position position="24"/>
    </location>
    <ligand>
        <name>Ca(2+)</name>
        <dbReference type="ChEBI" id="CHEBI:29108"/>
        <label>1</label>
    </ligand>
</feature>
<dbReference type="GO" id="GO:0005544">
    <property type="term" value="F:calcium-dependent phospholipid binding"/>
    <property type="evidence" value="ECO:0007669"/>
    <property type="project" value="UniProtKB-KW"/>
</dbReference>
<dbReference type="FunFam" id="1.10.220.10:FF:000001">
    <property type="entry name" value="Annexin"/>
    <property type="match status" value="1"/>
</dbReference>
<evidence type="ECO:0000256" key="5">
    <source>
        <dbReference type="ARBA" id="ARBA00023302"/>
    </source>
</evidence>
<keyword evidence="3 6" id="KW-0106">Calcium</keyword>
<dbReference type="PANTHER" id="PTHR10502">
    <property type="entry name" value="ANNEXIN"/>
    <property type="match status" value="1"/>
</dbReference>
<dbReference type="Gene3D" id="1.10.220.10">
    <property type="entry name" value="Annexin"/>
    <property type="match status" value="4"/>
</dbReference>
<feature type="binding site" evidence="6">
    <location>
        <position position="261"/>
    </location>
    <ligand>
        <name>Ca(2+)</name>
        <dbReference type="ChEBI" id="CHEBI:29108"/>
        <label>1</label>
    </ligand>
</feature>
<dbReference type="FunFam" id="1.10.220.10:FF:000006">
    <property type="entry name" value="Annexin"/>
    <property type="match status" value="1"/>
</dbReference>
<keyword evidence="4 7" id="KW-0041">Annexin</keyword>
<dbReference type="GO" id="GO:0009414">
    <property type="term" value="P:response to water deprivation"/>
    <property type="evidence" value="ECO:0007669"/>
    <property type="project" value="TreeGrafter"/>
</dbReference>
<comment type="caution">
    <text evidence="8">The sequence shown here is derived from an EMBL/GenBank/DDBJ whole genome shotgun (WGS) entry which is preliminary data.</text>
</comment>
<reference evidence="8 9" key="1">
    <citation type="journal article" date="2022" name="Nat. Genet.">
        <title>Improved pea reference genome and pan-genome highlight genomic features and evolutionary characteristics.</title>
        <authorList>
            <person name="Yang T."/>
            <person name="Liu R."/>
            <person name="Luo Y."/>
            <person name="Hu S."/>
            <person name="Wang D."/>
            <person name="Wang C."/>
            <person name="Pandey M.K."/>
            <person name="Ge S."/>
            <person name="Xu Q."/>
            <person name="Li N."/>
            <person name="Li G."/>
            <person name="Huang Y."/>
            <person name="Saxena R.K."/>
            <person name="Ji Y."/>
            <person name="Li M."/>
            <person name="Yan X."/>
            <person name="He Y."/>
            <person name="Liu Y."/>
            <person name="Wang X."/>
            <person name="Xiang C."/>
            <person name="Varshney R.K."/>
            <person name="Ding H."/>
            <person name="Gao S."/>
            <person name="Zong X."/>
        </authorList>
    </citation>
    <scope>NUCLEOTIDE SEQUENCE [LARGE SCALE GENOMIC DNA]</scope>
    <source>
        <strain evidence="8 9">cv. Zhongwan 6</strain>
    </source>
</reference>
<dbReference type="EMBL" id="JAMSHJ010000004">
    <property type="protein sequence ID" value="KAI5421222.1"/>
    <property type="molecule type" value="Genomic_DNA"/>
</dbReference>
<dbReference type="GO" id="GO:0005737">
    <property type="term" value="C:cytoplasm"/>
    <property type="evidence" value="ECO:0007669"/>
    <property type="project" value="TreeGrafter"/>
</dbReference>
<dbReference type="FunFam" id="1.10.220.10:FF:000008">
    <property type="entry name" value="Annexin"/>
    <property type="match status" value="1"/>
</dbReference>
<gene>
    <name evidence="8" type="ORF">KIW84_044890</name>
</gene>
<feature type="binding site" evidence="6">
    <location>
        <position position="68"/>
    </location>
    <ligand>
        <name>Ca(2+)</name>
        <dbReference type="ChEBI" id="CHEBI:29108"/>
        <label>1</label>
    </ligand>
</feature>
<feature type="binding site" evidence="6">
    <location>
        <position position="257"/>
    </location>
    <ligand>
        <name>Ca(2+)</name>
        <dbReference type="ChEBI" id="CHEBI:29108"/>
        <label>2</label>
    </ligand>
</feature>
<dbReference type="SMART" id="SM00335">
    <property type="entry name" value="ANX"/>
    <property type="match status" value="4"/>
</dbReference>
<keyword evidence="2 7" id="KW-0677">Repeat</keyword>
<dbReference type="GO" id="GO:0005886">
    <property type="term" value="C:plasma membrane"/>
    <property type="evidence" value="ECO:0007669"/>
    <property type="project" value="TreeGrafter"/>
</dbReference>
<dbReference type="AlphaFoldDB" id="A0A9D5AQY9"/>
<dbReference type="Gramene" id="Psat04G0489000-T1">
    <property type="protein sequence ID" value="KAI5421222.1"/>
    <property type="gene ID" value="KIW84_044890"/>
</dbReference>
<dbReference type="Gramene" id="PSAT_LOCUS15941_t1">
    <property type="protein sequence ID" value="CAL5196331.1"/>
    <property type="gene ID" value="PSAT_LOCUS15941"/>
</dbReference>
<proteinExistence type="inferred from homology"/>
<dbReference type="Pfam" id="PF00191">
    <property type="entry name" value="Annexin"/>
    <property type="match status" value="4"/>
</dbReference>
<dbReference type="GO" id="GO:0009409">
    <property type="term" value="P:response to cold"/>
    <property type="evidence" value="ECO:0007669"/>
    <property type="project" value="TreeGrafter"/>
</dbReference>
<organism evidence="8 9">
    <name type="scientific">Pisum sativum</name>
    <name type="common">Garden pea</name>
    <name type="synonym">Lathyrus oleraceus</name>
    <dbReference type="NCBI Taxonomy" id="3888"/>
    <lineage>
        <taxon>Eukaryota</taxon>
        <taxon>Viridiplantae</taxon>
        <taxon>Streptophyta</taxon>
        <taxon>Embryophyta</taxon>
        <taxon>Tracheophyta</taxon>
        <taxon>Spermatophyta</taxon>
        <taxon>Magnoliopsida</taxon>
        <taxon>eudicotyledons</taxon>
        <taxon>Gunneridae</taxon>
        <taxon>Pentapetalae</taxon>
        <taxon>rosids</taxon>
        <taxon>fabids</taxon>
        <taxon>Fabales</taxon>
        <taxon>Fabaceae</taxon>
        <taxon>Papilionoideae</taxon>
        <taxon>50 kb inversion clade</taxon>
        <taxon>NPAAA clade</taxon>
        <taxon>Hologalegina</taxon>
        <taxon>IRL clade</taxon>
        <taxon>Fabeae</taxon>
        <taxon>Lathyrus</taxon>
    </lineage>
</organism>
<feature type="binding site" evidence="6">
    <location>
        <position position="26"/>
    </location>
    <ligand>
        <name>Ca(2+)</name>
        <dbReference type="ChEBI" id="CHEBI:29108"/>
        <label>1</label>
    </ligand>
</feature>
<comment type="domain">
    <text evidence="7">A pair of annexin repeats may form one binding site for calcium and phospholipid.</text>
</comment>
<dbReference type="GO" id="GO:0005509">
    <property type="term" value="F:calcium ion binding"/>
    <property type="evidence" value="ECO:0007669"/>
    <property type="project" value="InterPro"/>
</dbReference>
<dbReference type="GO" id="GO:0009651">
    <property type="term" value="P:response to salt stress"/>
    <property type="evidence" value="ECO:0007669"/>
    <property type="project" value="TreeGrafter"/>
</dbReference>
<dbReference type="PANTHER" id="PTHR10502:SF99">
    <property type="entry name" value="ANNEXIN D3"/>
    <property type="match status" value="1"/>
</dbReference>
<dbReference type="InterPro" id="IPR009118">
    <property type="entry name" value="AnnexinD_plant"/>
</dbReference>
<dbReference type="PRINTS" id="PR01814">
    <property type="entry name" value="ANNEXINPLANT"/>
</dbReference>
<dbReference type="GO" id="GO:0001786">
    <property type="term" value="F:phosphatidylserine binding"/>
    <property type="evidence" value="ECO:0007669"/>
    <property type="project" value="TreeGrafter"/>
</dbReference>
<evidence type="ECO:0000256" key="3">
    <source>
        <dbReference type="ARBA" id="ARBA00022837"/>
    </source>
</evidence>
<dbReference type="OrthoDB" id="37886at2759"/>
<sequence length="321" mass="36359">MASLKLPEVVPSPTQDSERLRNAFQGIGTDEKELILVLGHRNAQQRKEIRETYHQIYKESLVDSLQSELSGDFRNAIVLWTCDSSERDAKLARDALKAKRKGIKQLQILVEIACATSPNHLMAVRQTYCALYDCSLEEDIIASVSPPLTKILVGLVSSYRHDKVTVNSEVAKSEAEKLHEAIKNKQLEDDHVVWILCTRNFFQLRETFTCYKQLYNNTFEEDIKVCGKGDLASLLNVVVWCIDRPEKHFAKVIRDSIVGFGTDEDSLNRGIVTRAEIDLLKVRFEYANMFKTNLDDDVIGDTSGDYKEFLLTLLGKGPKGD</sequence>
<evidence type="ECO:0000313" key="9">
    <source>
        <dbReference type="Proteomes" id="UP001058974"/>
    </source>
</evidence>
<evidence type="ECO:0000256" key="1">
    <source>
        <dbReference type="ARBA" id="ARBA00022723"/>
    </source>
</evidence>
<dbReference type="GO" id="GO:0009408">
    <property type="term" value="P:response to heat"/>
    <property type="evidence" value="ECO:0007669"/>
    <property type="project" value="TreeGrafter"/>
</dbReference>
<feature type="binding site" evidence="6">
    <location>
        <position position="301"/>
    </location>
    <ligand>
        <name>Ca(2+)</name>
        <dbReference type="ChEBI" id="CHEBI:29108"/>
        <label>1</label>
    </ligand>
</feature>
<dbReference type="Proteomes" id="UP001058974">
    <property type="component" value="Chromosome 4"/>
</dbReference>
<evidence type="ECO:0000256" key="2">
    <source>
        <dbReference type="ARBA" id="ARBA00022737"/>
    </source>
</evidence>
<dbReference type="InterPro" id="IPR018252">
    <property type="entry name" value="Annexin_repeat_CS"/>
</dbReference>
<dbReference type="SUPFAM" id="SSF47874">
    <property type="entry name" value="Annexin"/>
    <property type="match status" value="1"/>
</dbReference>
<keyword evidence="9" id="KW-1185">Reference proteome</keyword>
<evidence type="ECO:0000256" key="7">
    <source>
        <dbReference type="RuleBase" id="RU003540"/>
    </source>
</evidence>
<evidence type="ECO:0000256" key="4">
    <source>
        <dbReference type="ARBA" id="ARBA00023216"/>
    </source>
</evidence>